<keyword evidence="1" id="KW-0472">Membrane</keyword>
<sequence length="282" mass="32287">MTRYSVQRFRAAVLRTHLRIAAIIALPASLLNHLFIETPDRGAVLLGFALLALWLQWRIRHHGDDSLRYAGWFVMATLCVMLYGVNISSQQMQLEVWMMIFPITFAPIVAARERIIWFIVGAASLASFMMLRHDSPNAVSLFMPVAAYLTLGFVTLMLVRHNELNIERLAHLSTVDPLTQAYNRSHLKDVMTSEIKRCRRNGLPLTIVMLDIDYFKMFNDNYGHLFGDSVLEQVAEALKRAALRAGDYVFRYGGEEFCIITAGLDRDESRQFAEKLRQGIFR</sequence>
<evidence type="ECO:0000313" key="3">
    <source>
        <dbReference type="EMBL" id="OIR11693.1"/>
    </source>
</evidence>
<evidence type="ECO:0000259" key="2">
    <source>
        <dbReference type="PROSITE" id="PS50887"/>
    </source>
</evidence>
<gene>
    <name evidence="3" type="primary">cph2_11</name>
    <name evidence="3" type="ORF">GALL_65490</name>
</gene>
<feature type="transmembrane region" description="Helical" evidence="1">
    <location>
        <begin position="41"/>
        <end position="57"/>
    </location>
</feature>
<feature type="transmembrane region" description="Helical" evidence="1">
    <location>
        <begin position="69"/>
        <end position="88"/>
    </location>
</feature>
<dbReference type="Gene3D" id="3.30.70.270">
    <property type="match status" value="1"/>
</dbReference>
<dbReference type="AlphaFoldDB" id="A0A1J5T5X8"/>
<proteinExistence type="predicted"/>
<dbReference type="GO" id="GO:0043709">
    <property type="term" value="P:cell adhesion involved in single-species biofilm formation"/>
    <property type="evidence" value="ECO:0007669"/>
    <property type="project" value="TreeGrafter"/>
</dbReference>
<dbReference type="Pfam" id="PF20966">
    <property type="entry name" value="MASE6"/>
    <property type="match status" value="1"/>
</dbReference>
<dbReference type="InterPro" id="IPR029787">
    <property type="entry name" value="Nucleotide_cyclase"/>
</dbReference>
<protein>
    <submittedName>
        <fullName evidence="3">Phytochrome-like protein cph2</fullName>
    </submittedName>
</protein>
<keyword evidence="1" id="KW-0812">Transmembrane</keyword>
<dbReference type="EMBL" id="MLJW01000019">
    <property type="protein sequence ID" value="OIR11693.1"/>
    <property type="molecule type" value="Genomic_DNA"/>
</dbReference>
<dbReference type="Pfam" id="PF00990">
    <property type="entry name" value="GGDEF"/>
    <property type="match status" value="1"/>
</dbReference>
<dbReference type="NCBIfam" id="TIGR00254">
    <property type="entry name" value="GGDEF"/>
    <property type="match status" value="1"/>
</dbReference>
<dbReference type="CDD" id="cd01949">
    <property type="entry name" value="GGDEF"/>
    <property type="match status" value="1"/>
</dbReference>
<feature type="domain" description="GGDEF" evidence="2">
    <location>
        <begin position="203"/>
        <end position="282"/>
    </location>
</feature>
<keyword evidence="1" id="KW-1133">Transmembrane helix</keyword>
<accession>A0A1J5T5X8</accession>
<dbReference type="PANTHER" id="PTHR45138:SF9">
    <property type="entry name" value="DIGUANYLATE CYCLASE DGCM-RELATED"/>
    <property type="match status" value="1"/>
</dbReference>
<dbReference type="InterPro" id="IPR050469">
    <property type="entry name" value="Diguanylate_Cyclase"/>
</dbReference>
<dbReference type="InterPro" id="IPR000160">
    <property type="entry name" value="GGDEF_dom"/>
</dbReference>
<reference evidence="3" key="1">
    <citation type="submission" date="2016-10" db="EMBL/GenBank/DDBJ databases">
        <title>Sequence of Gallionella enrichment culture.</title>
        <authorList>
            <person name="Poehlein A."/>
            <person name="Muehling M."/>
            <person name="Daniel R."/>
        </authorList>
    </citation>
    <scope>NUCLEOTIDE SEQUENCE</scope>
</reference>
<dbReference type="GO" id="GO:1902201">
    <property type="term" value="P:negative regulation of bacterial-type flagellum-dependent cell motility"/>
    <property type="evidence" value="ECO:0007669"/>
    <property type="project" value="TreeGrafter"/>
</dbReference>
<dbReference type="SMART" id="SM00267">
    <property type="entry name" value="GGDEF"/>
    <property type="match status" value="1"/>
</dbReference>
<dbReference type="GO" id="GO:0052621">
    <property type="term" value="F:diguanylate cyclase activity"/>
    <property type="evidence" value="ECO:0007669"/>
    <property type="project" value="TreeGrafter"/>
</dbReference>
<organism evidence="3">
    <name type="scientific">mine drainage metagenome</name>
    <dbReference type="NCBI Taxonomy" id="410659"/>
    <lineage>
        <taxon>unclassified sequences</taxon>
        <taxon>metagenomes</taxon>
        <taxon>ecological metagenomes</taxon>
    </lineage>
</organism>
<feature type="transmembrane region" description="Helical" evidence="1">
    <location>
        <begin position="138"/>
        <end position="159"/>
    </location>
</feature>
<dbReference type="InterPro" id="IPR043128">
    <property type="entry name" value="Rev_trsase/Diguanyl_cyclase"/>
</dbReference>
<name>A0A1J5T5X8_9ZZZZ</name>
<dbReference type="PROSITE" id="PS50887">
    <property type="entry name" value="GGDEF"/>
    <property type="match status" value="1"/>
</dbReference>
<dbReference type="PANTHER" id="PTHR45138">
    <property type="entry name" value="REGULATORY COMPONENTS OF SENSORY TRANSDUCTION SYSTEM"/>
    <property type="match status" value="1"/>
</dbReference>
<dbReference type="SUPFAM" id="SSF55073">
    <property type="entry name" value="Nucleotide cyclase"/>
    <property type="match status" value="1"/>
</dbReference>
<dbReference type="InterPro" id="IPR048435">
    <property type="entry name" value="MASE6"/>
</dbReference>
<dbReference type="GO" id="GO:0005886">
    <property type="term" value="C:plasma membrane"/>
    <property type="evidence" value="ECO:0007669"/>
    <property type="project" value="TreeGrafter"/>
</dbReference>
<evidence type="ECO:0000256" key="1">
    <source>
        <dbReference type="SAM" id="Phobius"/>
    </source>
</evidence>
<feature type="transmembrane region" description="Helical" evidence="1">
    <location>
        <begin position="115"/>
        <end position="132"/>
    </location>
</feature>
<feature type="transmembrane region" description="Helical" evidence="1">
    <location>
        <begin position="94"/>
        <end position="110"/>
    </location>
</feature>
<comment type="caution">
    <text evidence="3">The sequence shown here is derived from an EMBL/GenBank/DDBJ whole genome shotgun (WGS) entry which is preliminary data.</text>
</comment>